<evidence type="ECO:0000256" key="3">
    <source>
        <dbReference type="ARBA" id="ARBA00023136"/>
    </source>
</evidence>
<feature type="transmembrane region" description="Helical" evidence="5">
    <location>
        <begin position="333"/>
        <end position="353"/>
    </location>
</feature>
<feature type="region of interest" description="Disordered" evidence="4">
    <location>
        <begin position="451"/>
        <end position="479"/>
    </location>
</feature>
<evidence type="ECO:0000313" key="6">
    <source>
        <dbReference type="EMBL" id="KAF8786615.1"/>
    </source>
</evidence>
<evidence type="ECO:0000313" key="7">
    <source>
        <dbReference type="Proteomes" id="UP000807504"/>
    </source>
</evidence>
<keyword evidence="7" id="KW-1185">Reference proteome</keyword>
<name>A0A8T0F8S4_ARGBR</name>
<sequence length="479" mass="51085">MDIFGFDSMSMDARPIYISQVEVEELEVKLKGGAGGEVGGGAGGGVEEGLVARSDLVFTSDLEPAAQVQERGAWCRWRSRELEEAFLGGLGLNFGIGASAGASGGASAGASGGANAGASGGASAEASEEAGAGGGVFVSLGVCIAVQLGMFPSWMFVQCFIAMTLFYSAHWQTYVSGTLRFGRFDVTEAQYTVMIIHLISAVFGPTIWSMQIPSLYIEIKFIPLFMGIIAASFAFYSNFTVIFTGGAGKNGSTVAIPGLHMELRLIPIIIAFLVSLVLCYGYTITILSGGAGKNGSSVAGTSILSPFIPLALVVVPAFIIYQKSTTNIYEHHPCLYILAFGVVCSKITNKLVVAHMTKSEVEYLDSIFVGPGMLFLNQYFNTFFNEYIVLWLCLIYSTANLLHYCTIVCLQICAYLHINLFVITPQTSPMDENYSGNHSLSAPLLQSVSNDASSETSDLISNAQSPSYQHSFLEELGDS</sequence>
<feature type="transmembrane region" description="Helical" evidence="5">
    <location>
        <begin position="303"/>
        <end position="321"/>
    </location>
</feature>
<dbReference type="GO" id="GO:0006646">
    <property type="term" value="P:phosphatidylethanolamine biosynthetic process"/>
    <property type="evidence" value="ECO:0007669"/>
    <property type="project" value="TreeGrafter"/>
</dbReference>
<dbReference type="GO" id="GO:0004142">
    <property type="term" value="F:diacylglycerol cholinephosphotransferase activity"/>
    <property type="evidence" value="ECO:0007669"/>
    <property type="project" value="TreeGrafter"/>
</dbReference>
<reference evidence="6" key="2">
    <citation type="submission" date="2020-06" db="EMBL/GenBank/DDBJ databases">
        <authorList>
            <person name="Sheffer M."/>
        </authorList>
    </citation>
    <scope>NUCLEOTIDE SEQUENCE</scope>
</reference>
<reference evidence="6" key="1">
    <citation type="journal article" date="2020" name="bioRxiv">
        <title>Chromosome-level reference genome of the European wasp spider Argiope bruennichi: a resource for studies on range expansion and evolutionary adaptation.</title>
        <authorList>
            <person name="Sheffer M.M."/>
            <person name="Hoppe A."/>
            <person name="Krehenwinkel H."/>
            <person name="Uhl G."/>
            <person name="Kuss A.W."/>
            <person name="Jensen L."/>
            <person name="Jensen C."/>
            <person name="Gillespie R.G."/>
            <person name="Hoff K.J."/>
            <person name="Prost S."/>
        </authorList>
    </citation>
    <scope>NUCLEOTIDE SEQUENCE</scope>
</reference>
<feature type="compositionally biased region" description="Polar residues" evidence="4">
    <location>
        <begin position="451"/>
        <end position="470"/>
    </location>
</feature>
<evidence type="ECO:0000256" key="2">
    <source>
        <dbReference type="ARBA" id="ARBA00010441"/>
    </source>
</evidence>
<keyword evidence="5" id="KW-0812">Transmembrane</keyword>
<feature type="transmembrane region" description="Helical" evidence="5">
    <location>
        <begin position="222"/>
        <end position="244"/>
    </location>
</feature>
<evidence type="ECO:0000256" key="1">
    <source>
        <dbReference type="ARBA" id="ARBA00004370"/>
    </source>
</evidence>
<dbReference type="InterPro" id="IPR014472">
    <property type="entry name" value="CHOPT"/>
</dbReference>
<keyword evidence="5" id="KW-1133">Transmembrane helix</keyword>
<dbReference type="EMBL" id="JABXBU010000015">
    <property type="protein sequence ID" value="KAF8786615.1"/>
    <property type="molecule type" value="Genomic_DNA"/>
</dbReference>
<proteinExistence type="inferred from homology"/>
<dbReference type="GO" id="GO:0005794">
    <property type="term" value="C:Golgi apparatus"/>
    <property type="evidence" value="ECO:0007669"/>
    <property type="project" value="TreeGrafter"/>
</dbReference>
<feature type="transmembrane region" description="Helical" evidence="5">
    <location>
        <begin position="265"/>
        <end position="283"/>
    </location>
</feature>
<accession>A0A8T0F8S4</accession>
<evidence type="ECO:0000256" key="4">
    <source>
        <dbReference type="SAM" id="MobiDB-lite"/>
    </source>
</evidence>
<protein>
    <submittedName>
        <fullName evidence="6">Cholinephosphotransferase 1 like protein</fullName>
    </submittedName>
</protein>
<dbReference type="Proteomes" id="UP000807504">
    <property type="component" value="Unassembled WGS sequence"/>
</dbReference>
<dbReference type="AlphaFoldDB" id="A0A8T0F8S4"/>
<comment type="caution">
    <text evidence="6">The sequence shown here is derived from an EMBL/GenBank/DDBJ whole genome shotgun (WGS) entry which is preliminary data.</text>
</comment>
<comment type="subcellular location">
    <subcellularLocation>
        <location evidence="1">Membrane</location>
    </subcellularLocation>
</comment>
<gene>
    <name evidence="6" type="ORF">HNY73_008304</name>
</gene>
<dbReference type="PANTHER" id="PTHR10414:SF37">
    <property type="entry name" value="BB IN A BOXCAR, ISOFORM C"/>
    <property type="match status" value="1"/>
</dbReference>
<dbReference type="GO" id="GO:0004307">
    <property type="term" value="F:ethanolaminephosphotransferase activity"/>
    <property type="evidence" value="ECO:0007669"/>
    <property type="project" value="TreeGrafter"/>
</dbReference>
<organism evidence="6 7">
    <name type="scientific">Argiope bruennichi</name>
    <name type="common">Wasp spider</name>
    <name type="synonym">Aranea bruennichi</name>
    <dbReference type="NCBI Taxonomy" id="94029"/>
    <lineage>
        <taxon>Eukaryota</taxon>
        <taxon>Metazoa</taxon>
        <taxon>Ecdysozoa</taxon>
        <taxon>Arthropoda</taxon>
        <taxon>Chelicerata</taxon>
        <taxon>Arachnida</taxon>
        <taxon>Araneae</taxon>
        <taxon>Araneomorphae</taxon>
        <taxon>Entelegynae</taxon>
        <taxon>Araneoidea</taxon>
        <taxon>Araneidae</taxon>
        <taxon>Argiope</taxon>
    </lineage>
</organism>
<feature type="transmembrane region" description="Helical" evidence="5">
    <location>
        <begin position="191"/>
        <end position="210"/>
    </location>
</feature>
<feature type="transmembrane region" description="Helical" evidence="5">
    <location>
        <begin position="151"/>
        <end position="170"/>
    </location>
</feature>
<evidence type="ECO:0000256" key="5">
    <source>
        <dbReference type="SAM" id="Phobius"/>
    </source>
</evidence>
<keyword evidence="3 5" id="KW-0472">Membrane</keyword>
<comment type="similarity">
    <text evidence="2">Belongs to the CDP-alcohol phosphatidyltransferase class-I family.</text>
</comment>
<dbReference type="GO" id="GO:0005789">
    <property type="term" value="C:endoplasmic reticulum membrane"/>
    <property type="evidence" value="ECO:0007669"/>
    <property type="project" value="TreeGrafter"/>
</dbReference>
<dbReference type="PANTHER" id="PTHR10414">
    <property type="entry name" value="ETHANOLAMINEPHOSPHOTRANSFERASE"/>
    <property type="match status" value="1"/>
</dbReference>